<name>A0A1Y5YVU5_9BACI</name>
<dbReference type="EMBL" id="FWZD01000024">
    <property type="protein sequence ID" value="SMD68203.1"/>
    <property type="molecule type" value="Genomic_DNA"/>
</dbReference>
<dbReference type="AlphaFoldDB" id="A0A1Y5YVU5"/>
<accession>A0A1Y5YVU5</accession>
<organism evidence="1 2">
    <name type="scientific">Bacillus mobilis</name>
    <dbReference type="NCBI Taxonomy" id="2026190"/>
    <lineage>
        <taxon>Bacteria</taxon>
        <taxon>Bacillati</taxon>
        <taxon>Bacillota</taxon>
        <taxon>Bacilli</taxon>
        <taxon>Bacillales</taxon>
        <taxon>Bacillaceae</taxon>
        <taxon>Bacillus</taxon>
        <taxon>Bacillus cereus group</taxon>
    </lineage>
</organism>
<protein>
    <submittedName>
        <fullName evidence="1">Uncharacterized protein</fullName>
    </submittedName>
</protein>
<proteinExistence type="predicted"/>
<evidence type="ECO:0000313" key="1">
    <source>
        <dbReference type="EMBL" id="SMD68203.1"/>
    </source>
</evidence>
<sequence length="100" mass="11484">MNVQRYYSLMCVNGNVVDEYQFAAVVWALLRGGGQKVSKERACDIIEEAVNDEECGIIKLFESVLEALSAAFMNEEQFKEYKRLIEVYKSSESKEDTEKK</sequence>
<gene>
    <name evidence="1" type="ORF">BACERE00185_00295</name>
</gene>
<reference evidence="2" key="1">
    <citation type="submission" date="2017-04" db="EMBL/GenBank/DDBJ databases">
        <authorList>
            <person name="Criscuolo A."/>
        </authorList>
    </citation>
    <scope>NUCLEOTIDE SEQUENCE [LARGE SCALE GENOMIC DNA]</scope>
</reference>
<evidence type="ECO:0000313" key="2">
    <source>
        <dbReference type="Proteomes" id="UP000194439"/>
    </source>
</evidence>
<dbReference type="Proteomes" id="UP000194439">
    <property type="component" value="Unassembled WGS sequence"/>
</dbReference>